<dbReference type="EMBL" id="CAKOGP040001001">
    <property type="protein sequence ID" value="CAJ1941143.1"/>
    <property type="molecule type" value="Genomic_DNA"/>
</dbReference>
<dbReference type="AlphaFoldDB" id="A0AAD2CTP1"/>
<dbReference type="InterPro" id="IPR027443">
    <property type="entry name" value="IPNS-like_sf"/>
</dbReference>
<accession>A0AAD2CTP1</accession>
<feature type="signal peptide" evidence="1">
    <location>
        <begin position="1"/>
        <end position="19"/>
    </location>
</feature>
<comment type="caution">
    <text evidence="2">The sequence shown here is derived from an EMBL/GenBank/DDBJ whole genome shotgun (WGS) entry which is preliminary data.</text>
</comment>
<name>A0AAD2CTP1_9STRA</name>
<gene>
    <name evidence="2" type="ORF">CYCCA115_LOCUS7374</name>
</gene>
<reference evidence="2" key="1">
    <citation type="submission" date="2023-08" db="EMBL/GenBank/DDBJ databases">
        <authorList>
            <person name="Audoor S."/>
            <person name="Bilcke G."/>
        </authorList>
    </citation>
    <scope>NUCLEOTIDE SEQUENCE</scope>
</reference>
<feature type="chain" id="PRO_5042297384" description="Cysteine protease" evidence="1">
    <location>
        <begin position="20"/>
        <end position="469"/>
    </location>
</feature>
<keyword evidence="1" id="KW-0732">Signal</keyword>
<evidence type="ECO:0000313" key="2">
    <source>
        <dbReference type="EMBL" id="CAJ1941143.1"/>
    </source>
</evidence>
<sequence>MKRAILLWTLFDFVSKADGLVTMIPGDSITTIMTSSSPAKHSIPIILSMTPGTTSPTIEEEKTALDYFDDMQDDRIDRADQIPIDLSVFEDHLIDVEKLPPIVELEYLQDLYASSESANPAMRYLQEERLRFFQKVQLRGGCCLVKFDSNSQYTSTLRGMWSCMEAFYRKLDAATNETNVGTGTSAGDTNNDSSDEPLLMRQHLVRPDQSSDAGGYDFVQTYLDSETKSVMPTTIQDSLGCNHPAASAVEDSFHALSDLSKMFAIILASGGLQRPIHEMKSLLNGYILDDFGCCNHRLCQYRPLDGTNTTSNDHATKESSSPLLRSHTDWSLVTCIPVSPTPGLLIFDPLHQKWLAPDAVVNDALLAHEDEGQNHSQYCLMMTGKAMDMLLGIDGGMACIHQVVPRVHQHQSLLEQQQAPKQRRISAPFFLRPKESVSVQINEQCNRKTCTSEEVALAMLHGVYCKLGA</sequence>
<evidence type="ECO:0008006" key="4">
    <source>
        <dbReference type="Google" id="ProtNLM"/>
    </source>
</evidence>
<organism evidence="2 3">
    <name type="scientific">Cylindrotheca closterium</name>
    <dbReference type="NCBI Taxonomy" id="2856"/>
    <lineage>
        <taxon>Eukaryota</taxon>
        <taxon>Sar</taxon>
        <taxon>Stramenopiles</taxon>
        <taxon>Ochrophyta</taxon>
        <taxon>Bacillariophyta</taxon>
        <taxon>Bacillariophyceae</taxon>
        <taxon>Bacillariophycidae</taxon>
        <taxon>Bacillariales</taxon>
        <taxon>Bacillariaceae</taxon>
        <taxon>Cylindrotheca</taxon>
    </lineage>
</organism>
<protein>
    <recommendedName>
        <fullName evidence="4">Cysteine protease</fullName>
    </recommendedName>
</protein>
<dbReference type="Proteomes" id="UP001295423">
    <property type="component" value="Unassembled WGS sequence"/>
</dbReference>
<keyword evidence="3" id="KW-1185">Reference proteome</keyword>
<evidence type="ECO:0000313" key="3">
    <source>
        <dbReference type="Proteomes" id="UP001295423"/>
    </source>
</evidence>
<dbReference type="Gene3D" id="2.60.120.330">
    <property type="entry name" value="B-lactam Antibiotic, Isopenicillin N Synthase, Chain"/>
    <property type="match status" value="1"/>
</dbReference>
<proteinExistence type="predicted"/>
<evidence type="ECO:0000256" key="1">
    <source>
        <dbReference type="SAM" id="SignalP"/>
    </source>
</evidence>